<dbReference type="RefSeq" id="WP_095311965.1">
    <property type="nucleotide sequence ID" value="NZ_BORC01000010.1"/>
</dbReference>
<protein>
    <submittedName>
        <fullName evidence="6">Beta-glucosidase</fullName>
    </submittedName>
</protein>
<evidence type="ECO:0000256" key="1">
    <source>
        <dbReference type="ARBA" id="ARBA00010838"/>
    </source>
</evidence>
<dbReference type="AlphaFoldDB" id="A0A919WLX9"/>
<dbReference type="PRINTS" id="PR00131">
    <property type="entry name" value="GLHYDRLASE1"/>
</dbReference>
<dbReference type="GO" id="GO:0008422">
    <property type="term" value="F:beta-glucosidase activity"/>
    <property type="evidence" value="ECO:0007669"/>
    <property type="project" value="TreeGrafter"/>
</dbReference>
<dbReference type="PANTHER" id="PTHR10353">
    <property type="entry name" value="GLYCOSYL HYDROLASE"/>
    <property type="match status" value="1"/>
</dbReference>
<evidence type="ECO:0000256" key="2">
    <source>
        <dbReference type="ARBA" id="ARBA00022801"/>
    </source>
</evidence>
<feature type="active site" description="Nucleophile" evidence="4">
    <location>
        <position position="370"/>
    </location>
</feature>
<evidence type="ECO:0000313" key="6">
    <source>
        <dbReference type="EMBL" id="GIN64126.1"/>
    </source>
</evidence>
<dbReference type="Proteomes" id="UP000682111">
    <property type="component" value="Unassembled WGS sequence"/>
</dbReference>
<dbReference type="PROSITE" id="PS00572">
    <property type="entry name" value="GLYCOSYL_HYDROL_F1_1"/>
    <property type="match status" value="1"/>
</dbReference>
<keyword evidence="2" id="KW-0378">Hydrolase</keyword>
<comment type="caution">
    <text evidence="6">The sequence shown here is derived from an EMBL/GenBank/DDBJ whole genome shotgun (WGS) entry which is preliminary data.</text>
</comment>
<comment type="similarity">
    <text evidence="1 5">Belongs to the glycosyl hydrolase 1 family.</text>
</comment>
<sequence>MFHNHFLWGGAIASNQADGLYPYKKKGLSIADYRTLSKNKNDRAEFTSNKFGEIPLTESKNANYSKRRGINFYNHFSKDLKLMKDLGLKAFRTSIDWSFMYPTGTESKPNPDALEYYDALIDEIKKNNMEPIITLSHYEMPVYLVEQYQGWYSKKTIEFFVNFSKVCLQRYHKKVKYWITFNQINMANFDSLGIPFHRFSEPYQAIYQGSHHQFVASSMVKKIAVEIDPALKIGTMLSDKIAYPATCSPEDMLFSMKKNQLQFLYPDVQIRGKYPKYALRYFKEKGIEINMTLEELDLLAEYPMDYLAFSYYYTKINDHQKDDLDNMFKKSTNPYLKSSEWGWEIDPIGLRIAINTYNDRYPDIPLFITENGLGAKDKLEDGKIHDEYRIQYINDHLIQIEEAIRDGANVMGYLLWSPIDIVSCSSGEMEKRYGCIYVDLDDYGNGTGKRILKDSYYWYKEVISTNGRILNERGH</sequence>
<name>A0A919WLX9_9BACI</name>
<dbReference type="GO" id="GO:0005829">
    <property type="term" value="C:cytosol"/>
    <property type="evidence" value="ECO:0007669"/>
    <property type="project" value="TreeGrafter"/>
</dbReference>
<dbReference type="InterPro" id="IPR001360">
    <property type="entry name" value="Glyco_hydro_1"/>
</dbReference>
<dbReference type="EMBL" id="BORC01000010">
    <property type="protein sequence ID" value="GIN64126.1"/>
    <property type="molecule type" value="Genomic_DNA"/>
</dbReference>
<reference evidence="6" key="1">
    <citation type="submission" date="2021-03" db="EMBL/GenBank/DDBJ databases">
        <title>Antimicrobial resistance genes in bacteria isolated from Japanese honey, and their potential for conferring macrolide and lincosamide resistance in the American foulbrood pathogen Paenibacillus larvae.</title>
        <authorList>
            <person name="Okamoto M."/>
            <person name="Kumagai M."/>
            <person name="Kanamori H."/>
            <person name="Takamatsu D."/>
        </authorList>
    </citation>
    <scope>NUCLEOTIDE SEQUENCE</scope>
    <source>
        <strain evidence="6">J27TS8</strain>
    </source>
</reference>
<dbReference type="InterPro" id="IPR018120">
    <property type="entry name" value="Glyco_hydro_1_AS"/>
</dbReference>
<dbReference type="Gene3D" id="3.20.20.80">
    <property type="entry name" value="Glycosidases"/>
    <property type="match status" value="1"/>
</dbReference>
<dbReference type="PANTHER" id="PTHR10353:SF122">
    <property type="entry name" value="6-PHOSPHO-BETA-GLUCOSIDASE ASCB-RELATED"/>
    <property type="match status" value="1"/>
</dbReference>
<dbReference type="Pfam" id="PF00232">
    <property type="entry name" value="Glyco_hydro_1"/>
    <property type="match status" value="1"/>
</dbReference>
<evidence type="ECO:0000256" key="4">
    <source>
        <dbReference type="PROSITE-ProRule" id="PRU10055"/>
    </source>
</evidence>
<keyword evidence="7" id="KW-1185">Reference proteome</keyword>
<evidence type="ECO:0000256" key="5">
    <source>
        <dbReference type="RuleBase" id="RU003690"/>
    </source>
</evidence>
<keyword evidence="3" id="KW-0326">Glycosidase</keyword>
<gene>
    <name evidence="6" type="ORF">J27TS8_41190</name>
</gene>
<proteinExistence type="inferred from homology"/>
<dbReference type="FunFam" id="3.20.20.80:FF:000004">
    <property type="entry name" value="Beta-glucosidase 6-phospho-beta-glucosidase"/>
    <property type="match status" value="1"/>
</dbReference>
<organism evidence="6 7">
    <name type="scientific">Robertmurraya siralis</name>
    <dbReference type="NCBI Taxonomy" id="77777"/>
    <lineage>
        <taxon>Bacteria</taxon>
        <taxon>Bacillati</taxon>
        <taxon>Bacillota</taxon>
        <taxon>Bacilli</taxon>
        <taxon>Bacillales</taxon>
        <taxon>Bacillaceae</taxon>
        <taxon>Robertmurraya</taxon>
    </lineage>
</organism>
<dbReference type="SUPFAM" id="SSF51445">
    <property type="entry name" value="(Trans)glycosidases"/>
    <property type="match status" value="1"/>
</dbReference>
<accession>A0A919WLX9</accession>
<evidence type="ECO:0000313" key="7">
    <source>
        <dbReference type="Proteomes" id="UP000682111"/>
    </source>
</evidence>
<evidence type="ECO:0000256" key="3">
    <source>
        <dbReference type="ARBA" id="ARBA00023295"/>
    </source>
</evidence>
<dbReference type="GO" id="GO:0016052">
    <property type="term" value="P:carbohydrate catabolic process"/>
    <property type="evidence" value="ECO:0007669"/>
    <property type="project" value="TreeGrafter"/>
</dbReference>
<dbReference type="InterPro" id="IPR017853">
    <property type="entry name" value="GH"/>
</dbReference>